<organism evidence="2 3">
    <name type="scientific">Phytobacter palmae</name>
    <dbReference type="NCBI Taxonomy" id="1855371"/>
    <lineage>
        <taxon>Bacteria</taxon>
        <taxon>Pseudomonadati</taxon>
        <taxon>Pseudomonadota</taxon>
        <taxon>Gammaproteobacteria</taxon>
        <taxon>Enterobacterales</taxon>
        <taxon>Enterobacteriaceae</taxon>
        <taxon>Phytobacter</taxon>
    </lineage>
</organism>
<evidence type="ECO:0000313" key="2">
    <source>
        <dbReference type="EMBL" id="MEN0578760.1"/>
    </source>
</evidence>
<gene>
    <name evidence="2" type="ORF">AAIG39_07020</name>
</gene>
<evidence type="ECO:0000256" key="1">
    <source>
        <dbReference type="SAM" id="MobiDB-lite"/>
    </source>
</evidence>
<evidence type="ECO:0000313" key="3">
    <source>
        <dbReference type="Proteomes" id="UP001411173"/>
    </source>
</evidence>
<evidence type="ECO:0008006" key="4">
    <source>
        <dbReference type="Google" id="ProtNLM"/>
    </source>
</evidence>
<keyword evidence="3" id="KW-1185">Reference proteome</keyword>
<sequence>MNSYRENVQSAAGNTLAGLYAQQQQLQSQNCSAQYSLYYAQGAQLNAYESLTEVKQQLLASRLISEQGVECDNLATNLDASAALVQQATATTVTNSAATAAGIQAAAKAISTLAAELGSALNIAAAACYGTDIYRKTLEANSFIRTTANHAEYITRLAMDAAAASSEVIATDLVNQSALARAALKTVQGAANAQFTALSQQVVAGQTTLATASNAEKLAEGVLEDTEREMNAINSAVDECNRALNFNLIASVTDTFDGLAVSLDPYQQPFTTYPEGAGIHLGSDITIPAANPEHYVFIAKAENAASVKLEQIEALFNTEPTKYFHAVTADDSWQVVLPVRASGSTVMDIDGDLLAAGVSYVAGVYVVLSLPYQKYINSFNNILSCVSLPVTLQVPLGQAKGIAFSQDKKSVLFTLPPLSEDITRQEFRVMLLHSGQPLTGGFMTSEDTDAQSGDAAIGFYFNKAIAEQVPGANYRVAHCSSTQLVAGGLERSMKAVIPDDMTDNFGALLVPGIEYLPVVLAVPSAINTNASAWSSTLSFGAKAETLIPLAGSREDVSVVAKAAAPASDASGGDNNETPNEG</sequence>
<dbReference type="RefSeq" id="WP_090084452.1">
    <property type="nucleotide sequence ID" value="NZ_JBCIVJ010000004.1"/>
</dbReference>
<feature type="region of interest" description="Disordered" evidence="1">
    <location>
        <begin position="561"/>
        <end position="581"/>
    </location>
</feature>
<dbReference type="EMBL" id="JBCIVJ010000004">
    <property type="protein sequence ID" value="MEN0578760.1"/>
    <property type="molecule type" value="Genomic_DNA"/>
</dbReference>
<feature type="compositionally biased region" description="Low complexity" evidence="1">
    <location>
        <begin position="561"/>
        <end position="573"/>
    </location>
</feature>
<reference evidence="2 3" key="1">
    <citation type="submission" date="2024-02" db="EMBL/GenBank/DDBJ databases">
        <title>Whole genome of MDR Enterobacteriaceae from southern Thailand.</title>
        <authorList>
            <person name="Surachat K."/>
        </authorList>
    </citation>
    <scope>NUCLEOTIDE SEQUENCE [LARGE SCALE GENOMIC DNA]</scope>
    <source>
        <strain evidence="2 3">PSU_29</strain>
    </source>
</reference>
<protein>
    <recommendedName>
        <fullName evidence="4">Tc toxin complex TcA C-terminal TcB-binding domain-containing protein</fullName>
    </recommendedName>
</protein>
<proteinExistence type="predicted"/>
<comment type="caution">
    <text evidence="2">The sequence shown here is derived from an EMBL/GenBank/DDBJ whole genome shotgun (WGS) entry which is preliminary data.</text>
</comment>
<name>A0ABU9V281_9ENTR</name>
<accession>A0ABU9V281</accession>
<dbReference type="Proteomes" id="UP001411173">
    <property type="component" value="Unassembled WGS sequence"/>
</dbReference>